<dbReference type="RefSeq" id="WP_105741059.1">
    <property type="nucleotide sequence ID" value="NZ_PVBR01000004.1"/>
</dbReference>
<evidence type="ECO:0000256" key="6">
    <source>
        <dbReference type="SAM" id="Phobius"/>
    </source>
</evidence>
<evidence type="ECO:0000256" key="3">
    <source>
        <dbReference type="ARBA" id="ARBA00022692"/>
    </source>
</evidence>
<evidence type="ECO:0000313" key="9">
    <source>
        <dbReference type="Proteomes" id="UP000239434"/>
    </source>
</evidence>
<organism evidence="8 9">
    <name type="scientific">Phyllobacterium phragmitis</name>
    <dbReference type="NCBI Taxonomy" id="2670329"/>
    <lineage>
        <taxon>Bacteria</taxon>
        <taxon>Pseudomonadati</taxon>
        <taxon>Pseudomonadota</taxon>
        <taxon>Alphaproteobacteria</taxon>
        <taxon>Hyphomicrobiales</taxon>
        <taxon>Phyllobacteriaceae</taxon>
        <taxon>Phyllobacterium</taxon>
    </lineage>
</organism>
<evidence type="ECO:0000259" key="7">
    <source>
        <dbReference type="Pfam" id="PF01545"/>
    </source>
</evidence>
<dbReference type="SUPFAM" id="SSF161111">
    <property type="entry name" value="Cation efflux protein transmembrane domain-like"/>
    <property type="match status" value="1"/>
</dbReference>
<dbReference type="InterPro" id="IPR002524">
    <property type="entry name" value="Cation_efflux"/>
</dbReference>
<dbReference type="AlphaFoldDB" id="A0A2S9IUI4"/>
<dbReference type="InterPro" id="IPR058533">
    <property type="entry name" value="Cation_efflux_TM"/>
</dbReference>
<evidence type="ECO:0000256" key="1">
    <source>
        <dbReference type="ARBA" id="ARBA00004141"/>
    </source>
</evidence>
<dbReference type="PANTHER" id="PTHR13414:SF9">
    <property type="entry name" value="PROTON-COUPLED ZINC ANTIPORTER SLC30A9, MITOCHONDRIAL"/>
    <property type="match status" value="1"/>
</dbReference>
<dbReference type="PANTHER" id="PTHR13414">
    <property type="entry name" value="HUEL-CATION TRANSPORTER"/>
    <property type="match status" value="1"/>
</dbReference>
<dbReference type="EMBL" id="PVBR01000004">
    <property type="protein sequence ID" value="PRD44174.1"/>
    <property type="molecule type" value="Genomic_DNA"/>
</dbReference>
<feature type="transmembrane region" description="Helical" evidence="6">
    <location>
        <begin position="77"/>
        <end position="97"/>
    </location>
</feature>
<proteinExistence type="predicted"/>
<sequence>MATQSGSRKVIYAALIGNLLIAMTKFVAAFFTGSSAMLSEGVHSLVDTGNELLLLYGLHRAARPPDLSHPFGHGRELYFWSFIVALLVFALGAGISFYEGVVHILDPEPVRNPMVNYVVLGLSALFEGATWYIALKEFSRKKGRLGYLAAARRSKDPSVFTVLFEDSAALLGLSVAFAGILAAQLLNMPVLDGVASIGISLILAATAAFLARESKGLLMGEPAQPEVQAAVLAIVQADPDVQRANGVVTVHLGPEQIVATVSVEFEDRLTAPEIEACVERIETCLKREQPSIVALFVKPQTTGTWREQRQTIAMAGSSDLET</sequence>
<keyword evidence="2" id="KW-0813">Transport</keyword>
<dbReference type="Gene3D" id="1.20.1510.10">
    <property type="entry name" value="Cation efflux protein transmembrane domain"/>
    <property type="match status" value="1"/>
</dbReference>
<evidence type="ECO:0000256" key="2">
    <source>
        <dbReference type="ARBA" id="ARBA00022448"/>
    </source>
</evidence>
<comment type="subcellular location">
    <subcellularLocation>
        <location evidence="1">Membrane</location>
        <topology evidence="1">Multi-pass membrane protein</topology>
    </subcellularLocation>
</comment>
<dbReference type="GO" id="GO:0016020">
    <property type="term" value="C:membrane"/>
    <property type="evidence" value="ECO:0007669"/>
    <property type="project" value="UniProtKB-SubCell"/>
</dbReference>
<dbReference type="InterPro" id="IPR040177">
    <property type="entry name" value="SLC30A9"/>
</dbReference>
<keyword evidence="9" id="KW-1185">Reference proteome</keyword>
<reference evidence="8 9" key="1">
    <citation type="submission" date="2018-02" db="EMBL/GenBank/DDBJ databases">
        <title>The draft genome of Phyllobacterium sp. 1N-3.</title>
        <authorList>
            <person name="Liu L."/>
            <person name="Li L."/>
            <person name="Zhang X."/>
            <person name="Wang T."/>
            <person name="Liang L."/>
        </authorList>
    </citation>
    <scope>NUCLEOTIDE SEQUENCE [LARGE SCALE GENOMIC DNA]</scope>
    <source>
        <strain evidence="8 9">1N-3</strain>
    </source>
</reference>
<keyword evidence="4 6" id="KW-1133">Transmembrane helix</keyword>
<keyword evidence="3 6" id="KW-0812">Transmembrane</keyword>
<protein>
    <submittedName>
        <fullName evidence="8">Cation transporter</fullName>
    </submittedName>
</protein>
<feature type="transmembrane region" description="Helical" evidence="6">
    <location>
        <begin position="12"/>
        <end position="31"/>
    </location>
</feature>
<feature type="transmembrane region" description="Helical" evidence="6">
    <location>
        <begin position="162"/>
        <end position="187"/>
    </location>
</feature>
<feature type="domain" description="Cation efflux protein transmembrane" evidence="7">
    <location>
        <begin position="12"/>
        <end position="219"/>
    </location>
</feature>
<keyword evidence="5 6" id="KW-0472">Membrane</keyword>
<dbReference type="NCBIfam" id="TIGR01297">
    <property type="entry name" value="CDF"/>
    <property type="match status" value="1"/>
</dbReference>
<dbReference type="GO" id="GO:0006829">
    <property type="term" value="P:zinc ion transport"/>
    <property type="evidence" value="ECO:0007669"/>
    <property type="project" value="InterPro"/>
</dbReference>
<name>A0A2S9IUI4_9HYPH</name>
<dbReference type="Pfam" id="PF01545">
    <property type="entry name" value="Cation_efflux"/>
    <property type="match status" value="1"/>
</dbReference>
<dbReference type="InterPro" id="IPR027469">
    <property type="entry name" value="Cation_efflux_TMD_sf"/>
</dbReference>
<evidence type="ECO:0000313" key="8">
    <source>
        <dbReference type="EMBL" id="PRD44174.1"/>
    </source>
</evidence>
<gene>
    <name evidence="8" type="ORF">C5748_06080</name>
</gene>
<evidence type="ECO:0000256" key="5">
    <source>
        <dbReference type="ARBA" id="ARBA00023136"/>
    </source>
</evidence>
<dbReference type="Proteomes" id="UP000239434">
    <property type="component" value="Unassembled WGS sequence"/>
</dbReference>
<feature type="transmembrane region" description="Helical" evidence="6">
    <location>
        <begin position="117"/>
        <end position="135"/>
    </location>
</feature>
<feature type="transmembrane region" description="Helical" evidence="6">
    <location>
        <begin position="193"/>
        <end position="211"/>
    </location>
</feature>
<dbReference type="GO" id="GO:0008324">
    <property type="term" value="F:monoatomic cation transmembrane transporter activity"/>
    <property type="evidence" value="ECO:0007669"/>
    <property type="project" value="InterPro"/>
</dbReference>
<dbReference type="InterPro" id="IPR036837">
    <property type="entry name" value="Cation_efflux_CTD_sf"/>
</dbReference>
<dbReference type="SUPFAM" id="SSF160240">
    <property type="entry name" value="Cation efflux protein cytoplasmic domain-like"/>
    <property type="match status" value="1"/>
</dbReference>
<comment type="caution">
    <text evidence="8">The sequence shown here is derived from an EMBL/GenBank/DDBJ whole genome shotgun (WGS) entry which is preliminary data.</text>
</comment>
<accession>A0A2S9IUI4</accession>
<evidence type="ECO:0000256" key="4">
    <source>
        <dbReference type="ARBA" id="ARBA00022989"/>
    </source>
</evidence>